<dbReference type="Proteomes" id="UP000276542">
    <property type="component" value="Unassembled WGS sequence"/>
</dbReference>
<dbReference type="OrthoDB" id="9771451at2"/>
<feature type="transmembrane region" description="Helical" evidence="6">
    <location>
        <begin position="214"/>
        <end position="240"/>
    </location>
</feature>
<feature type="transmembrane region" description="Helical" evidence="6">
    <location>
        <begin position="139"/>
        <end position="159"/>
    </location>
</feature>
<accession>A0A3A5H713</accession>
<dbReference type="SUPFAM" id="SSF103473">
    <property type="entry name" value="MFS general substrate transporter"/>
    <property type="match status" value="1"/>
</dbReference>
<comment type="caution">
    <text evidence="7">The sequence shown here is derived from an EMBL/GenBank/DDBJ whole genome shotgun (WGS) entry which is preliminary data.</text>
</comment>
<name>A0A3A5H713_9ACTN</name>
<comment type="similarity">
    <text evidence="2">Belongs to the major facilitator superfamily. Nitrate/nitrite porter (TC 2.A.1.8) family.</text>
</comment>
<dbReference type="EMBL" id="QYRP01000002">
    <property type="protein sequence ID" value="RJS46292.1"/>
    <property type="molecule type" value="Genomic_DNA"/>
</dbReference>
<feature type="transmembrane region" description="Helical" evidence="6">
    <location>
        <begin position="368"/>
        <end position="387"/>
    </location>
</feature>
<reference evidence="8" key="1">
    <citation type="submission" date="2018-09" db="EMBL/GenBank/DDBJ databases">
        <authorList>
            <person name="Zhu H."/>
        </authorList>
    </citation>
    <scope>NUCLEOTIDE SEQUENCE [LARGE SCALE GENOMIC DNA]</scope>
    <source>
        <strain evidence="8">K1W22B-1</strain>
    </source>
</reference>
<evidence type="ECO:0000256" key="3">
    <source>
        <dbReference type="ARBA" id="ARBA00022692"/>
    </source>
</evidence>
<dbReference type="PANTHER" id="PTHR23515">
    <property type="entry name" value="HIGH-AFFINITY NITRATE TRANSPORTER 2.3"/>
    <property type="match status" value="1"/>
</dbReference>
<feature type="transmembrane region" description="Helical" evidence="6">
    <location>
        <begin position="109"/>
        <end position="127"/>
    </location>
</feature>
<feature type="transmembrane region" description="Helical" evidence="6">
    <location>
        <begin position="165"/>
        <end position="193"/>
    </location>
</feature>
<dbReference type="InterPro" id="IPR044772">
    <property type="entry name" value="NO3_transporter"/>
</dbReference>
<feature type="transmembrane region" description="Helical" evidence="6">
    <location>
        <begin position="73"/>
        <end position="97"/>
    </location>
</feature>
<keyword evidence="4 6" id="KW-1133">Transmembrane helix</keyword>
<evidence type="ECO:0000313" key="8">
    <source>
        <dbReference type="Proteomes" id="UP000276542"/>
    </source>
</evidence>
<sequence length="553" mass="59635">MTASVISRSTRIPLADDVEVEPGPRKEFDVTITETGAHSATVTAKGGTWIEDWRPEDDEFWANGGKKIAKRNLIWSIFAEHLGFSVWLLWSVSAALLAKQGFVFTPEQLFFLVAVPNLVGSLIRIPYTFAVGKFGGRNWTVISALLLLIPTVLYVVAVQNPDTPFWAFVVIAATAGFGGGNFASSMANINFFYPAKEKGAALGLNAAGGNLGVALIQFFLPIIVGAGGAFGLFVAATKVIDGKKVPDIHLEYVGFLYIALAIAAAAAAYFLMNNLREAKSTPKDLLPVLKQKHTWVMSFLYIGTFGSFIGYSAAMPLLIKLNFFRQPVPTAEPLGINFVYYAFLGALVGSIARPVGGWLADKYGGSKVTLYTFIAMIAGTLGIFWTLTRLTKVPVPPPEVLKGWQADPSTFPGYKPEVIEAVNANTALFPLFLAFFLFVFAATGIGNGSTYRMIPLIQKHHAVEATEEGTPERHSALLKATKLSSGVIGIAGAIGAIGGFLIPITFNAPWVTDPIDACRSAFLVFTGFYVICLAVTYWFYIKKTGKSLGHADI</sequence>
<feature type="transmembrane region" description="Helical" evidence="6">
    <location>
        <begin position="483"/>
        <end position="502"/>
    </location>
</feature>
<feature type="transmembrane region" description="Helical" evidence="6">
    <location>
        <begin position="293"/>
        <end position="318"/>
    </location>
</feature>
<dbReference type="AlphaFoldDB" id="A0A3A5H713"/>
<evidence type="ECO:0000256" key="2">
    <source>
        <dbReference type="ARBA" id="ARBA00008432"/>
    </source>
</evidence>
<feature type="transmembrane region" description="Helical" evidence="6">
    <location>
        <begin position="338"/>
        <end position="356"/>
    </location>
</feature>
<protein>
    <submittedName>
        <fullName evidence="7">NarK/NasA family nitrate transporter</fullName>
    </submittedName>
</protein>
<proteinExistence type="inferred from homology"/>
<organism evidence="7 8">
    <name type="scientific">Nocardioides cavernaquae</name>
    <dbReference type="NCBI Taxonomy" id="2321396"/>
    <lineage>
        <taxon>Bacteria</taxon>
        <taxon>Bacillati</taxon>
        <taxon>Actinomycetota</taxon>
        <taxon>Actinomycetes</taxon>
        <taxon>Propionibacteriales</taxon>
        <taxon>Nocardioidaceae</taxon>
        <taxon>Nocardioides</taxon>
    </lineage>
</organism>
<evidence type="ECO:0000256" key="6">
    <source>
        <dbReference type="SAM" id="Phobius"/>
    </source>
</evidence>
<keyword evidence="5 6" id="KW-0472">Membrane</keyword>
<feature type="transmembrane region" description="Helical" evidence="6">
    <location>
        <begin position="522"/>
        <end position="540"/>
    </location>
</feature>
<dbReference type="GO" id="GO:0016020">
    <property type="term" value="C:membrane"/>
    <property type="evidence" value="ECO:0007669"/>
    <property type="project" value="UniProtKB-SubCell"/>
</dbReference>
<keyword evidence="3 6" id="KW-0812">Transmembrane</keyword>
<dbReference type="InterPro" id="IPR011701">
    <property type="entry name" value="MFS"/>
</dbReference>
<evidence type="ECO:0000313" key="7">
    <source>
        <dbReference type="EMBL" id="RJS46292.1"/>
    </source>
</evidence>
<keyword evidence="8" id="KW-1185">Reference proteome</keyword>
<dbReference type="InterPro" id="IPR036259">
    <property type="entry name" value="MFS_trans_sf"/>
</dbReference>
<dbReference type="Gene3D" id="1.20.1250.20">
    <property type="entry name" value="MFS general substrate transporter like domains"/>
    <property type="match status" value="2"/>
</dbReference>
<dbReference type="CDD" id="cd17341">
    <property type="entry name" value="MFS_NRT2_like"/>
    <property type="match status" value="1"/>
</dbReference>
<evidence type="ECO:0000256" key="5">
    <source>
        <dbReference type="ARBA" id="ARBA00023136"/>
    </source>
</evidence>
<feature type="transmembrane region" description="Helical" evidence="6">
    <location>
        <begin position="252"/>
        <end position="272"/>
    </location>
</feature>
<comment type="subcellular location">
    <subcellularLocation>
        <location evidence="1">Membrane</location>
        <topology evidence="1">Multi-pass membrane protein</topology>
    </subcellularLocation>
</comment>
<evidence type="ECO:0000256" key="1">
    <source>
        <dbReference type="ARBA" id="ARBA00004141"/>
    </source>
</evidence>
<evidence type="ECO:0000256" key="4">
    <source>
        <dbReference type="ARBA" id="ARBA00022989"/>
    </source>
</evidence>
<feature type="transmembrane region" description="Helical" evidence="6">
    <location>
        <begin position="427"/>
        <end position="446"/>
    </location>
</feature>
<gene>
    <name evidence="7" type="ORF">D4739_08750</name>
</gene>
<dbReference type="GO" id="GO:0015112">
    <property type="term" value="F:nitrate transmembrane transporter activity"/>
    <property type="evidence" value="ECO:0007669"/>
    <property type="project" value="InterPro"/>
</dbReference>
<dbReference type="Pfam" id="PF07690">
    <property type="entry name" value="MFS_1"/>
    <property type="match status" value="1"/>
</dbReference>